<dbReference type="KEGG" id="pxi:J5O05_10145"/>
<evidence type="ECO:0000313" key="2">
    <source>
        <dbReference type="Proteomes" id="UP000664904"/>
    </source>
</evidence>
<accession>A0A975HJY7</accession>
<organism evidence="1 2">
    <name type="scientific">Pseudoalteromonas xiamenensis</name>
    <dbReference type="NCBI Taxonomy" id="882626"/>
    <lineage>
        <taxon>Bacteria</taxon>
        <taxon>Pseudomonadati</taxon>
        <taxon>Pseudomonadota</taxon>
        <taxon>Gammaproteobacteria</taxon>
        <taxon>Alteromonadales</taxon>
        <taxon>Pseudoalteromonadaceae</taxon>
        <taxon>Pseudoalteromonas</taxon>
    </lineage>
</organism>
<dbReference type="AlphaFoldDB" id="A0A975HJY7"/>
<protein>
    <submittedName>
        <fullName evidence="1">Uncharacterized protein</fullName>
    </submittedName>
</protein>
<proteinExistence type="predicted"/>
<sequence>MQKKRDDLFVIIRGMAWDMWHIKQMELNLTTRPRAEARYYFPSFLTCDKRFVEIIDLYPLKALAYDQNDPTPMPFYGSNWIDSLSSSEEFGQEIGIKYFTDSARLSRNIRRNESKRKMKSMVSELEARVAEIANIPMKEPHRSLMLLVKYTLVCSSK</sequence>
<dbReference type="Proteomes" id="UP000664904">
    <property type="component" value="Chromosome"/>
</dbReference>
<dbReference type="RefSeq" id="WP_208841972.1">
    <property type="nucleotide sequence ID" value="NZ_CP072133.1"/>
</dbReference>
<name>A0A975HJY7_9GAMM</name>
<reference evidence="1" key="1">
    <citation type="submission" date="2021-03" db="EMBL/GenBank/DDBJ databases">
        <title>Complete Genome of Pseudoalteromonas xiamenensis STKMTI.2, a new potential marine bacterium producing anti-Vibrio compounds.</title>
        <authorList>
            <person name="Handayani D.P."/>
            <person name="Isnansetyo A."/>
            <person name="Istiqomah I."/>
            <person name="Jumina J."/>
        </authorList>
    </citation>
    <scope>NUCLEOTIDE SEQUENCE</scope>
    <source>
        <strain evidence="1">STKMTI.2</strain>
    </source>
</reference>
<keyword evidence="2" id="KW-1185">Reference proteome</keyword>
<gene>
    <name evidence="1" type="ORF">J5O05_10145</name>
</gene>
<dbReference type="EMBL" id="CP072133">
    <property type="protein sequence ID" value="QTH70377.1"/>
    <property type="molecule type" value="Genomic_DNA"/>
</dbReference>
<evidence type="ECO:0000313" key="1">
    <source>
        <dbReference type="EMBL" id="QTH70377.1"/>
    </source>
</evidence>